<proteinExistence type="predicted"/>
<dbReference type="EMBL" id="VSWC01000079">
    <property type="protein sequence ID" value="KAA1094614.1"/>
    <property type="molecule type" value="Genomic_DNA"/>
</dbReference>
<evidence type="ECO:0000313" key="2">
    <source>
        <dbReference type="EMBL" id="KAA1094614.1"/>
    </source>
</evidence>
<evidence type="ECO:0000256" key="1">
    <source>
        <dbReference type="SAM" id="MobiDB-lite"/>
    </source>
</evidence>
<name>A0A5B0P1H5_PUCGR</name>
<dbReference type="Proteomes" id="UP000325313">
    <property type="component" value="Unassembled WGS sequence"/>
</dbReference>
<dbReference type="EMBL" id="VDEP01000138">
    <property type="protein sequence ID" value="KAA1128971.1"/>
    <property type="molecule type" value="Genomic_DNA"/>
</dbReference>
<feature type="region of interest" description="Disordered" evidence="1">
    <location>
        <begin position="34"/>
        <end position="61"/>
    </location>
</feature>
<keyword evidence="4" id="KW-1185">Reference proteome</keyword>
<dbReference type="Proteomes" id="UP000324748">
    <property type="component" value="Unassembled WGS sequence"/>
</dbReference>
<dbReference type="AlphaFoldDB" id="A0A5B0P1H5"/>
<organism evidence="2 4">
    <name type="scientific">Puccinia graminis f. sp. tritici</name>
    <dbReference type="NCBI Taxonomy" id="56615"/>
    <lineage>
        <taxon>Eukaryota</taxon>
        <taxon>Fungi</taxon>
        <taxon>Dikarya</taxon>
        <taxon>Basidiomycota</taxon>
        <taxon>Pucciniomycotina</taxon>
        <taxon>Pucciniomycetes</taxon>
        <taxon>Pucciniales</taxon>
        <taxon>Pucciniaceae</taxon>
        <taxon>Puccinia</taxon>
    </lineage>
</organism>
<protein>
    <submittedName>
        <fullName evidence="2">Uncharacterized protein</fullName>
    </submittedName>
</protein>
<sequence>MESEARRSRDLQLVTEELRDVCSRVTTIEAGQLTRKPPAPSKTYALTTAKSPTPPQPPTKSELVAARPGLTIIHSKTGTTPLKEVNAEIVVRKTNEVLEKMNATVVSLWVTNLSI</sequence>
<gene>
    <name evidence="2" type="ORF">PGT21_026668</name>
    <name evidence="3" type="ORF">PGTUg99_016393</name>
</gene>
<reference evidence="4 5" key="1">
    <citation type="submission" date="2019-05" db="EMBL/GenBank/DDBJ databases">
        <title>Emergence of the Ug99 lineage of the wheat stem rust pathogen through somatic hybridization.</title>
        <authorList>
            <person name="Li F."/>
            <person name="Upadhyaya N.M."/>
            <person name="Sperschneider J."/>
            <person name="Matny O."/>
            <person name="Nguyen-Phuc H."/>
            <person name="Mago R."/>
            <person name="Raley C."/>
            <person name="Miller M.E."/>
            <person name="Silverstein K.A.T."/>
            <person name="Henningsen E."/>
            <person name="Hirsch C.D."/>
            <person name="Visser B."/>
            <person name="Pretorius Z.A."/>
            <person name="Steffenson B.J."/>
            <person name="Schwessinger B."/>
            <person name="Dodds P.N."/>
            <person name="Figueroa M."/>
        </authorList>
    </citation>
    <scope>NUCLEOTIDE SEQUENCE [LARGE SCALE GENOMIC DNA]</scope>
    <source>
        <strain evidence="2">21-0</strain>
        <strain evidence="3 5">Ug99</strain>
    </source>
</reference>
<evidence type="ECO:0000313" key="4">
    <source>
        <dbReference type="Proteomes" id="UP000324748"/>
    </source>
</evidence>
<comment type="caution">
    <text evidence="2">The sequence shown here is derived from an EMBL/GenBank/DDBJ whole genome shotgun (WGS) entry which is preliminary data.</text>
</comment>
<evidence type="ECO:0000313" key="3">
    <source>
        <dbReference type="EMBL" id="KAA1128971.1"/>
    </source>
</evidence>
<evidence type="ECO:0000313" key="5">
    <source>
        <dbReference type="Proteomes" id="UP000325313"/>
    </source>
</evidence>
<accession>A0A5B0P1H5</accession>